<evidence type="ECO:0000313" key="2">
    <source>
        <dbReference type="Proteomes" id="UP000291084"/>
    </source>
</evidence>
<reference evidence="1 2" key="1">
    <citation type="journal article" date="2015" name="Sci. Rep.">
        <title>The power of single molecule real-time sequencing technology in the de novo assembly of a eukaryotic genome.</title>
        <authorList>
            <person name="Sakai H."/>
            <person name="Naito K."/>
            <person name="Ogiso-Tanaka E."/>
            <person name="Takahashi Y."/>
            <person name="Iseki K."/>
            <person name="Muto C."/>
            <person name="Satou K."/>
            <person name="Teruya K."/>
            <person name="Shiroma A."/>
            <person name="Shimoji M."/>
            <person name="Hirano T."/>
            <person name="Itoh T."/>
            <person name="Kaga A."/>
            <person name="Tomooka N."/>
        </authorList>
    </citation>
    <scope>NUCLEOTIDE SEQUENCE [LARGE SCALE GENOMIC DNA]</scope>
    <source>
        <strain evidence="2">cv. Shumari</strain>
    </source>
</reference>
<protein>
    <submittedName>
        <fullName evidence="1">Uncharacterized protein</fullName>
    </submittedName>
</protein>
<proteinExistence type="predicted"/>
<dbReference type="Proteomes" id="UP000291084">
    <property type="component" value="Chromosome 1"/>
</dbReference>
<evidence type="ECO:0000313" key="1">
    <source>
        <dbReference type="EMBL" id="BAT76194.1"/>
    </source>
</evidence>
<gene>
    <name evidence="1" type="primary">Vigan.01G416500</name>
    <name evidence="1" type="ORF">VIGAN_01416500</name>
</gene>
<dbReference type="AlphaFoldDB" id="A0A0S3R6A9"/>
<dbReference type="EMBL" id="AP015034">
    <property type="protein sequence ID" value="BAT76194.1"/>
    <property type="molecule type" value="Genomic_DNA"/>
</dbReference>
<keyword evidence="2" id="KW-1185">Reference proteome</keyword>
<name>A0A0S3R6A9_PHAAN</name>
<accession>A0A0S3R6A9</accession>
<organism evidence="1 2">
    <name type="scientific">Vigna angularis var. angularis</name>
    <dbReference type="NCBI Taxonomy" id="157739"/>
    <lineage>
        <taxon>Eukaryota</taxon>
        <taxon>Viridiplantae</taxon>
        <taxon>Streptophyta</taxon>
        <taxon>Embryophyta</taxon>
        <taxon>Tracheophyta</taxon>
        <taxon>Spermatophyta</taxon>
        <taxon>Magnoliopsida</taxon>
        <taxon>eudicotyledons</taxon>
        <taxon>Gunneridae</taxon>
        <taxon>Pentapetalae</taxon>
        <taxon>rosids</taxon>
        <taxon>fabids</taxon>
        <taxon>Fabales</taxon>
        <taxon>Fabaceae</taxon>
        <taxon>Papilionoideae</taxon>
        <taxon>50 kb inversion clade</taxon>
        <taxon>NPAAA clade</taxon>
        <taxon>indigoferoid/millettioid clade</taxon>
        <taxon>Phaseoleae</taxon>
        <taxon>Vigna</taxon>
    </lineage>
</organism>
<sequence length="110" mass="13494">MYNAMQLFLCLKYHNLVDLNWFSFIPFICYIEKRDFLWYFFLDGVKRKIQMEVFEIFSRPQFWYTQIKGFQIRSFKGSEINQMFHLSLGKHATLFCSLNFRQRQSPGKLH</sequence>